<feature type="transmembrane region" description="Helical" evidence="3">
    <location>
        <begin position="84"/>
        <end position="105"/>
    </location>
</feature>
<dbReference type="AlphaFoldDB" id="A0AAU7PPE8"/>
<evidence type="ECO:0000256" key="3">
    <source>
        <dbReference type="SAM" id="Phobius"/>
    </source>
</evidence>
<name>A0AAU7PPE8_9FIRM</name>
<dbReference type="PROSITE" id="PS00379">
    <property type="entry name" value="CDP_ALCOHOL_P_TRANSF"/>
    <property type="match status" value="1"/>
</dbReference>
<dbReference type="InterPro" id="IPR000462">
    <property type="entry name" value="CDP-OH_P_trans"/>
</dbReference>
<proteinExistence type="inferred from homology"/>
<dbReference type="Gene3D" id="1.20.120.1760">
    <property type="match status" value="1"/>
</dbReference>
<accession>A0AAU7PPE8</accession>
<feature type="transmembrane region" description="Helical" evidence="3">
    <location>
        <begin position="59"/>
        <end position="78"/>
    </location>
</feature>
<keyword evidence="1 2" id="KW-0808">Transferase</keyword>
<dbReference type="GO" id="GO:0016780">
    <property type="term" value="F:phosphotransferase activity, for other substituted phosphate groups"/>
    <property type="evidence" value="ECO:0007669"/>
    <property type="project" value="InterPro"/>
</dbReference>
<dbReference type="Pfam" id="PF01066">
    <property type="entry name" value="CDP-OH_P_transf"/>
    <property type="match status" value="1"/>
</dbReference>
<dbReference type="RefSeq" id="WP_349946561.1">
    <property type="nucleotide sequence ID" value="NZ_CP157940.1"/>
</dbReference>
<dbReference type="InterPro" id="IPR048254">
    <property type="entry name" value="CDP_ALCOHOL_P_TRANSF_CS"/>
</dbReference>
<sequence length="187" mass="20952">MKNIPNLITITRMLGTVVLLVIKPFSGQFFIIYLLCGISDVLDGIIARKMNVVSKKGQILDSIADAFMVVVLLSIFAPSFQLPLWSICWIIMIAAIRLASLGLGFIRYRQLAFLHTYGNKAAGIVLFCFPFLYIWLGLYAATILVCFIASISAVEELIINIISKKLWRDIKSIFSLCYSTDSFGIKR</sequence>
<keyword evidence="3" id="KW-0812">Transmembrane</keyword>
<comment type="similarity">
    <text evidence="2">Belongs to the CDP-alcohol phosphatidyltransferase class-I family.</text>
</comment>
<keyword evidence="3" id="KW-1133">Transmembrane helix</keyword>
<feature type="transmembrane region" description="Helical" evidence="3">
    <location>
        <begin position="117"/>
        <end position="136"/>
    </location>
</feature>
<organism evidence="4">
    <name type="scientific">Lacrimispora sp. BS-2</name>
    <dbReference type="NCBI Taxonomy" id="3151850"/>
    <lineage>
        <taxon>Bacteria</taxon>
        <taxon>Bacillati</taxon>
        <taxon>Bacillota</taxon>
        <taxon>Clostridia</taxon>
        <taxon>Lachnospirales</taxon>
        <taxon>Lachnospiraceae</taxon>
        <taxon>Lacrimispora</taxon>
    </lineage>
</organism>
<reference evidence="4" key="1">
    <citation type="submission" date="2024-06" db="EMBL/GenBank/DDBJ databases">
        <title>Lacrimispora cavernae sp. nov., a novel anaerobe isolated from bat guano pile inside a cave.</title>
        <authorList>
            <person name="Miller S.L."/>
            <person name="Lu N."/>
            <person name="King J."/>
            <person name="Sankaranarayanan K."/>
            <person name="Lawson P.A."/>
        </authorList>
    </citation>
    <scope>NUCLEOTIDE SEQUENCE</scope>
    <source>
        <strain evidence="4">BS-2</strain>
    </source>
</reference>
<evidence type="ECO:0000313" key="4">
    <source>
        <dbReference type="EMBL" id="XBS54124.1"/>
    </source>
</evidence>
<feature type="transmembrane region" description="Helical" evidence="3">
    <location>
        <begin position="142"/>
        <end position="162"/>
    </location>
</feature>
<evidence type="ECO:0000256" key="2">
    <source>
        <dbReference type="RuleBase" id="RU003750"/>
    </source>
</evidence>
<dbReference type="EMBL" id="CP157940">
    <property type="protein sequence ID" value="XBS54124.1"/>
    <property type="molecule type" value="Genomic_DNA"/>
</dbReference>
<evidence type="ECO:0000256" key="1">
    <source>
        <dbReference type="ARBA" id="ARBA00022679"/>
    </source>
</evidence>
<dbReference type="InterPro" id="IPR043130">
    <property type="entry name" value="CDP-OH_PTrfase_TM_dom"/>
</dbReference>
<protein>
    <submittedName>
        <fullName evidence="4">CDP-alcohol phosphatidyltransferase family protein</fullName>
    </submittedName>
</protein>
<dbReference type="GO" id="GO:0008654">
    <property type="term" value="P:phospholipid biosynthetic process"/>
    <property type="evidence" value="ECO:0007669"/>
    <property type="project" value="InterPro"/>
</dbReference>
<dbReference type="GO" id="GO:0016020">
    <property type="term" value="C:membrane"/>
    <property type="evidence" value="ECO:0007669"/>
    <property type="project" value="InterPro"/>
</dbReference>
<gene>
    <name evidence="4" type="ORF">ABFV83_20405</name>
</gene>
<keyword evidence="3" id="KW-0472">Membrane</keyword>